<organism evidence="3">
    <name type="scientific">freshwater metagenome</name>
    <dbReference type="NCBI Taxonomy" id="449393"/>
    <lineage>
        <taxon>unclassified sequences</taxon>
        <taxon>metagenomes</taxon>
        <taxon>ecological metagenomes</taxon>
    </lineage>
</organism>
<evidence type="ECO:0000313" key="3">
    <source>
        <dbReference type="EMBL" id="CAB4976096.1"/>
    </source>
</evidence>
<proteinExistence type="predicted"/>
<sequence length="171" mass="18935">MTMIDERSPQADDRAQAGHWEGDLITGASNRSAIGTLAERKARYVLLVHLSDNHTAEATSAGVTRAMSPLPAGLRRTLAWDQGSEMAGHVQLAADLGTSIYFCEPHSPWQRPTNENTNGLLRDYYPNGTDLAAHSAERLREVQDELNNRPRKCLNWETPATVFARLQSDHS</sequence>
<feature type="compositionally biased region" description="Basic and acidic residues" evidence="1">
    <location>
        <begin position="1"/>
        <end position="22"/>
    </location>
</feature>
<dbReference type="GO" id="GO:0005829">
    <property type="term" value="C:cytosol"/>
    <property type="evidence" value="ECO:0007669"/>
    <property type="project" value="TreeGrafter"/>
</dbReference>
<dbReference type="InterPro" id="IPR051917">
    <property type="entry name" value="Transposase-Integrase"/>
</dbReference>
<dbReference type="EMBL" id="CAFBNE010000268">
    <property type="protein sequence ID" value="CAB4976096.1"/>
    <property type="molecule type" value="Genomic_DNA"/>
</dbReference>
<dbReference type="PANTHER" id="PTHR10948">
    <property type="entry name" value="TRANSPOSASE"/>
    <property type="match status" value="1"/>
</dbReference>
<gene>
    <name evidence="3" type="ORF">UFOPK3772_03696</name>
</gene>
<protein>
    <submittedName>
        <fullName evidence="3">Unannotated protein</fullName>
    </submittedName>
</protein>
<feature type="region of interest" description="Disordered" evidence="1">
    <location>
        <begin position="1"/>
        <end position="23"/>
    </location>
</feature>
<dbReference type="PANTHER" id="PTHR10948:SF23">
    <property type="entry name" value="TRANSPOSASE INSI FOR INSERTION SEQUENCE ELEMENT IS30A-RELATED"/>
    <property type="match status" value="1"/>
</dbReference>
<dbReference type="Gene3D" id="3.30.420.10">
    <property type="entry name" value="Ribonuclease H-like superfamily/Ribonuclease H"/>
    <property type="match status" value="1"/>
</dbReference>
<dbReference type="InterPro" id="IPR053392">
    <property type="entry name" value="Transposase_IS30-like"/>
</dbReference>
<name>A0A6J7M5Q1_9ZZZZ</name>
<dbReference type="GO" id="GO:0003676">
    <property type="term" value="F:nucleic acid binding"/>
    <property type="evidence" value="ECO:0007669"/>
    <property type="project" value="InterPro"/>
</dbReference>
<dbReference type="PROSITE" id="PS50994">
    <property type="entry name" value="INTEGRASE"/>
    <property type="match status" value="1"/>
</dbReference>
<dbReference type="AlphaFoldDB" id="A0A6J7M5Q1"/>
<dbReference type="GO" id="GO:0032196">
    <property type="term" value="P:transposition"/>
    <property type="evidence" value="ECO:0007669"/>
    <property type="project" value="TreeGrafter"/>
</dbReference>
<dbReference type="GO" id="GO:0015074">
    <property type="term" value="P:DNA integration"/>
    <property type="evidence" value="ECO:0007669"/>
    <property type="project" value="InterPro"/>
</dbReference>
<feature type="domain" description="Integrase catalytic" evidence="2">
    <location>
        <begin position="5"/>
        <end position="167"/>
    </location>
</feature>
<dbReference type="GO" id="GO:0004803">
    <property type="term" value="F:transposase activity"/>
    <property type="evidence" value="ECO:0007669"/>
    <property type="project" value="TreeGrafter"/>
</dbReference>
<dbReference type="InterPro" id="IPR001584">
    <property type="entry name" value="Integrase_cat-core"/>
</dbReference>
<evidence type="ECO:0000259" key="2">
    <source>
        <dbReference type="PROSITE" id="PS50994"/>
    </source>
</evidence>
<dbReference type="Pfam" id="PF00665">
    <property type="entry name" value="rve"/>
    <property type="match status" value="1"/>
</dbReference>
<dbReference type="NCBIfam" id="NF033563">
    <property type="entry name" value="transpos_IS30"/>
    <property type="match status" value="1"/>
</dbReference>
<dbReference type="InterPro" id="IPR036397">
    <property type="entry name" value="RNaseH_sf"/>
</dbReference>
<accession>A0A6J7M5Q1</accession>
<dbReference type="SUPFAM" id="SSF53098">
    <property type="entry name" value="Ribonuclease H-like"/>
    <property type="match status" value="1"/>
</dbReference>
<evidence type="ECO:0000256" key="1">
    <source>
        <dbReference type="SAM" id="MobiDB-lite"/>
    </source>
</evidence>
<dbReference type="InterPro" id="IPR012337">
    <property type="entry name" value="RNaseH-like_sf"/>
</dbReference>
<reference evidence="3" key="1">
    <citation type="submission" date="2020-05" db="EMBL/GenBank/DDBJ databases">
        <authorList>
            <person name="Chiriac C."/>
            <person name="Salcher M."/>
            <person name="Ghai R."/>
            <person name="Kavagutti S V."/>
        </authorList>
    </citation>
    <scope>NUCLEOTIDE SEQUENCE</scope>
</reference>